<protein>
    <submittedName>
        <fullName evidence="2">MbtH family protein</fullName>
    </submittedName>
</protein>
<feature type="domain" description="MbtH-like" evidence="1">
    <location>
        <begin position="8"/>
        <end position="58"/>
    </location>
</feature>
<keyword evidence="3" id="KW-1185">Reference proteome</keyword>
<evidence type="ECO:0000313" key="3">
    <source>
        <dbReference type="Proteomes" id="UP001595697"/>
    </source>
</evidence>
<dbReference type="InterPro" id="IPR005153">
    <property type="entry name" value="MbtH-like_dom"/>
</dbReference>
<dbReference type="Proteomes" id="UP001595697">
    <property type="component" value="Unassembled WGS sequence"/>
</dbReference>
<organism evidence="2 3">
    <name type="scientific">Rhizobium lemnae</name>
    <dbReference type="NCBI Taxonomy" id="1214924"/>
    <lineage>
        <taxon>Bacteria</taxon>
        <taxon>Pseudomonadati</taxon>
        <taxon>Pseudomonadota</taxon>
        <taxon>Alphaproteobacteria</taxon>
        <taxon>Hyphomicrobiales</taxon>
        <taxon>Rhizobiaceae</taxon>
        <taxon>Rhizobium/Agrobacterium group</taxon>
        <taxon>Rhizobium</taxon>
    </lineage>
</organism>
<evidence type="ECO:0000259" key="1">
    <source>
        <dbReference type="SMART" id="SM00923"/>
    </source>
</evidence>
<dbReference type="Pfam" id="PF03621">
    <property type="entry name" value="MbtH"/>
    <property type="match status" value="1"/>
</dbReference>
<dbReference type="EMBL" id="JBHSBD010000061">
    <property type="protein sequence ID" value="MFC3969305.1"/>
    <property type="molecule type" value="Genomic_DNA"/>
</dbReference>
<proteinExistence type="predicted"/>
<dbReference type="PANTHER" id="PTHR38444:SF1">
    <property type="entry name" value="ENTEROBACTIN BIOSYNTHESIS PROTEIN YBDZ"/>
    <property type="match status" value="1"/>
</dbReference>
<gene>
    <name evidence="2" type="ORF">ACFOVS_14405</name>
</gene>
<dbReference type="RefSeq" id="WP_247262882.1">
    <property type="nucleotide sequence ID" value="NZ_JALJQZ010000088.1"/>
</dbReference>
<reference evidence="3" key="1">
    <citation type="journal article" date="2019" name="Int. J. Syst. Evol. Microbiol.">
        <title>The Global Catalogue of Microorganisms (GCM) 10K type strain sequencing project: providing services to taxonomists for standard genome sequencing and annotation.</title>
        <authorList>
            <consortium name="The Broad Institute Genomics Platform"/>
            <consortium name="The Broad Institute Genome Sequencing Center for Infectious Disease"/>
            <person name="Wu L."/>
            <person name="Ma J."/>
        </authorList>
    </citation>
    <scope>NUCLEOTIDE SEQUENCE [LARGE SCALE GENOMIC DNA]</scope>
    <source>
        <strain evidence="3">TBRC 5781</strain>
    </source>
</reference>
<dbReference type="InterPro" id="IPR037407">
    <property type="entry name" value="MLP_fam"/>
</dbReference>
<dbReference type="SMART" id="SM00923">
    <property type="entry name" value="MbtH"/>
    <property type="match status" value="1"/>
</dbReference>
<name>A0ABV8EAV7_9HYPH</name>
<dbReference type="PANTHER" id="PTHR38444">
    <property type="entry name" value="ENTEROBACTIN BIOSYNTHESIS PROTEIN YBDZ"/>
    <property type="match status" value="1"/>
</dbReference>
<evidence type="ECO:0000313" key="2">
    <source>
        <dbReference type="EMBL" id="MFC3969305.1"/>
    </source>
</evidence>
<sequence>MAEIRFDNNWSMDGEGFKVLVNHEGQHSLWPSAQPIPEGWSQTGPVGPKQECLDWIKENWTDIAPRSLRTPEG</sequence>
<comment type="caution">
    <text evidence="2">The sequence shown here is derived from an EMBL/GenBank/DDBJ whole genome shotgun (WGS) entry which is preliminary data.</text>
</comment>
<accession>A0ABV8EAV7</accession>
<dbReference type="InterPro" id="IPR038020">
    <property type="entry name" value="MbtH-like_sf"/>
</dbReference>
<dbReference type="SUPFAM" id="SSF160582">
    <property type="entry name" value="MbtH-like"/>
    <property type="match status" value="1"/>
</dbReference>
<dbReference type="Gene3D" id="3.90.820.10">
    <property type="entry name" value="Structural Genomics, Unknown Function 30-nov-00 1gh9 Mol_id"/>
    <property type="match status" value="1"/>
</dbReference>